<protein>
    <submittedName>
        <fullName evidence="1">Uncharacterized protein</fullName>
    </submittedName>
</protein>
<sequence>MKNANLTAVINSILAQYKNLYTPEATRSGSVSYHVYHRLENNYTDTLDAKELTKMYYHFCRYEECLRYFKEKELHTGELLYQRIQQTDRNFDSRVKAGMDLLYRAMSAYRWHVRKNMDEALTELGYAIKSCEQQVLLSPFIVSSIQEQWLNRLRVYFRMKDLDNTLEEAVSLFHFSFTGVYQPDKPHITEAFRAVPAEEQRSMIIHILNNLMFELQRPGAFDALSQAGFLKQLFTRVHAATGNPVCNADIFQMIRLQQAYYNGDISAFAHLLNEHFSTFKASPRRFQQLTTRHFTTLLTANGLDVTTYANYPDFLEIVLQKQEHQPVTATSSIA</sequence>
<dbReference type="AlphaFoldDB" id="A0AAE6ZMD4"/>
<evidence type="ECO:0000313" key="1">
    <source>
        <dbReference type="EMBL" id="QJB35904.1"/>
    </source>
</evidence>
<organism evidence="1 2">
    <name type="scientific">Chitinophaga oryzae</name>
    <dbReference type="NCBI Taxonomy" id="2725414"/>
    <lineage>
        <taxon>Bacteria</taxon>
        <taxon>Pseudomonadati</taxon>
        <taxon>Bacteroidota</taxon>
        <taxon>Chitinophagia</taxon>
        <taxon>Chitinophagales</taxon>
        <taxon>Chitinophagaceae</taxon>
        <taxon>Chitinophaga</taxon>
    </lineage>
</organism>
<proteinExistence type="predicted"/>
<evidence type="ECO:0000313" key="2">
    <source>
        <dbReference type="Proteomes" id="UP000502421"/>
    </source>
</evidence>
<dbReference type="RefSeq" id="WP_168811415.1">
    <property type="nucleotide sequence ID" value="NZ_CP051205.1"/>
</dbReference>
<dbReference type="EMBL" id="CP051205">
    <property type="protein sequence ID" value="QJB35904.1"/>
    <property type="molecule type" value="Genomic_DNA"/>
</dbReference>
<accession>A0AAE6ZMD4</accession>
<dbReference type="KEGG" id="coy:HF329_33180"/>
<reference evidence="2" key="1">
    <citation type="submission" date="2020-04" db="EMBL/GenBank/DDBJ databases">
        <authorList>
            <person name="Kittiwongwattana C."/>
        </authorList>
    </citation>
    <scope>NUCLEOTIDE SEQUENCE [LARGE SCALE GENOMIC DNA]</scope>
    <source>
        <strain evidence="2">1310</strain>
    </source>
</reference>
<gene>
    <name evidence="1" type="ORF">HF329_33180</name>
</gene>
<dbReference type="Proteomes" id="UP000502421">
    <property type="component" value="Chromosome"/>
</dbReference>
<name>A0AAE6ZMD4_9BACT</name>